<dbReference type="PANTHER" id="PTHR33823">
    <property type="entry name" value="RNA POLYMERASE-BINDING TRANSCRIPTION FACTOR DKSA-RELATED"/>
    <property type="match status" value="1"/>
</dbReference>
<feature type="compositionally biased region" description="Basic and acidic residues" evidence="5">
    <location>
        <begin position="239"/>
        <end position="249"/>
    </location>
</feature>
<dbReference type="PANTHER" id="PTHR33823:SF4">
    <property type="entry name" value="GENERAL STRESS PROTEIN 16O"/>
    <property type="match status" value="1"/>
</dbReference>
<gene>
    <name evidence="7" type="ORF">A8F95_00110</name>
</gene>
<dbReference type="NCBIfam" id="TIGR02890">
    <property type="entry name" value="bacill_yteA"/>
    <property type="match status" value="1"/>
</dbReference>
<reference evidence="8" key="1">
    <citation type="submission" date="2016-05" db="EMBL/GenBank/DDBJ databases">
        <authorList>
            <person name="Liu B."/>
            <person name="Wang J."/>
            <person name="Zhu Y."/>
            <person name="Liu G."/>
            <person name="Chen Q."/>
            <person name="Chen Z."/>
            <person name="Lan J."/>
            <person name="Che J."/>
            <person name="Ge C."/>
            <person name="Shi H."/>
            <person name="Pan Z."/>
            <person name="Liu X."/>
        </authorList>
    </citation>
    <scope>NUCLEOTIDE SEQUENCE [LARGE SCALE GENOMIC DNA]</scope>
    <source>
        <strain evidence="8">FJAT-27215</strain>
    </source>
</reference>
<feature type="region of interest" description="Disordered" evidence="5">
    <location>
        <begin position="20"/>
        <end position="54"/>
    </location>
</feature>
<keyword evidence="2" id="KW-0863">Zinc-finger</keyword>
<feature type="compositionally biased region" description="Basic and acidic residues" evidence="5">
    <location>
        <begin position="20"/>
        <end position="41"/>
    </location>
</feature>
<dbReference type="EMBL" id="MAYT01000001">
    <property type="protein sequence ID" value="OCA92175.1"/>
    <property type="molecule type" value="Genomic_DNA"/>
</dbReference>
<evidence type="ECO:0000256" key="5">
    <source>
        <dbReference type="SAM" id="MobiDB-lite"/>
    </source>
</evidence>
<protein>
    <submittedName>
        <fullName evidence="7">Molecular chaperone DnaK</fullName>
    </submittedName>
</protein>
<evidence type="ECO:0000256" key="2">
    <source>
        <dbReference type="ARBA" id="ARBA00022771"/>
    </source>
</evidence>
<evidence type="ECO:0000259" key="6">
    <source>
        <dbReference type="Pfam" id="PF01258"/>
    </source>
</evidence>
<feature type="zinc finger region" description="dksA C4-type" evidence="4">
    <location>
        <begin position="93"/>
        <end position="117"/>
    </location>
</feature>
<dbReference type="Pfam" id="PF01258">
    <property type="entry name" value="zf-dskA_traR"/>
    <property type="match status" value="1"/>
</dbReference>
<dbReference type="SUPFAM" id="SSF57716">
    <property type="entry name" value="Glucocorticoid receptor-like (DNA-binding domain)"/>
    <property type="match status" value="1"/>
</dbReference>
<sequence length="249" mass="28898">MLSKEQKQLLKDDLLAQKEQLIHHKDREGTEPEAGSERDTTGELSMYDNHPADIATELHEREKNLALSDHHNNELEKVVRALEAMEKDQYGRCLECGKDIPFERLQAVPTSLYCVEHTPEKTIANDRPVEEEILQPGGNGHFLHRDKEIKDYEDSFQEAAKYGTSETPSDFTRGHRDYNDLYEDIDEVTEGFTEEYENFTATDIEGEHEGFYRSTKEQRYVEELDEEGIESPLGNIPYKKKDSYLEDHK</sequence>
<dbReference type="GO" id="GO:0008270">
    <property type="term" value="F:zinc ion binding"/>
    <property type="evidence" value="ECO:0007669"/>
    <property type="project" value="UniProtKB-KW"/>
</dbReference>
<dbReference type="Proteomes" id="UP000092578">
    <property type="component" value="Unassembled WGS sequence"/>
</dbReference>
<dbReference type="InterPro" id="IPR000962">
    <property type="entry name" value="Znf_DskA_TraR"/>
</dbReference>
<keyword evidence="8" id="KW-1185">Reference proteome</keyword>
<dbReference type="Gene3D" id="1.20.120.910">
    <property type="entry name" value="DksA, coiled-coil domain"/>
    <property type="match status" value="1"/>
</dbReference>
<evidence type="ECO:0000256" key="1">
    <source>
        <dbReference type="ARBA" id="ARBA00022723"/>
    </source>
</evidence>
<feature type="domain" description="Zinc finger DksA/TraR C4-type" evidence="6">
    <location>
        <begin position="90"/>
        <end position="116"/>
    </location>
</feature>
<evidence type="ECO:0000256" key="4">
    <source>
        <dbReference type="PROSITE-ProRule" id="PRU00510"/>
    </source>
</evidence>
<dbReference type="AlphaFoldDB" id="A0A1B9B7W0"/>
<dbReference type="PROSITE" id="PS51128">
    <property type="entry name" value="ZF_DKSA_2"/>
    <property type="match status" value="1"/>
</dbReference>
<dbReference type="InterPro" id="IPR037187">
    <property type="entry name" value="DnaK_N"/>
</dbReference>
<dbReference type="SUPFAM" id="SSF109635">
    <property type="entry name" value="DnaK suppressor protein DksA, alpha-hairpin domain"/>
    <property type="match status" value="1"/>
</dbReference>
<organism evidence="7 8">
    <name type="scientific">Pseudobacillus wudalianchiensis</name>
    <dbReference type="NCBI Taxonomy" id="1743143"/>
    <lineage>
        <taxon>Bacteria</taxon>
        <taxon>Bacillati</taxon>
        <taxon>Bacillota</taxon>
        <taxon>Bacilli</taxon>
        <taxon>Bacillales</taxon>
        <taxon>Bacillaceae</taxon>
        <taxon>Pseudobacillus</taxon>
    </lineage>
</organism>
<dbReference type="RefSeq" id="WP_065408710.1">
    <property type="nucleotide sequence ID" value="NZ_MAYT01000001.1"/>
</dbReference>
<comment type="caution">
    <text evidence="7">The sequence shown here is derived from an EMBL/GenBank/DDBJ whole genome shotgun (WGS) entry which is preliminary data.</text>
</comment>
<evidence type="ECO:0000313" key="7">
    <source>
        <dbReference type="EMBL" id="OCA92175.1"/>
    </source>
</evidence>
<evidence type="ECO:0000256" key="3">
    <source>
        <dbReference type="ARBA" id="ARBA00022833"/>
    </source>
</evidence>
<evidence type="ECO:0000313" key="8">
    <source>
        <dbReference type="Proteomes" id="UP000092578"/>
    </source>
</evidence>
<name>A0A1B9B7W0_9BACI</name>
<dbReference type="InterPro" id="IPR014240">
    <property type="entry name" value="YteA"/>
</dbReference>
<keyword evidence="1" id="KW-0479">Metal-binding</keyword>
<proteinExistence type="predicted"/>
<feature type="region of interest" description="Disordered" evidence="5">
    <location>
        <begin position="226"/>
        <end position="249"/>
    </location>
</feature>
<keyword evidence="3" id="KW-0862">Zinc</keyword>
<accession>A0A1B9B7W0</accession>